<feature type="repeat" description="TPR" evidence="3">
    <location>
        <begin position="43"/>
        <end position="76"/>
    </location>
</feature>
<dbReference type="InterPro" id="IPR011990">
    <property type="entry name" value="TPR-like_helical_dom_sf"/>
</dbReference>
<dbReference type="Pfam" id="PF13181">
    <property type="entry name" value="TPR_8"/>
    <property type="match status" value="1"/>
</dbReference>
<dbReference type="EMBL" id="JAHRHJ020003813">
    <property type="protein sequence ID" value="KAH9287903.1"/>
    <property type="molecule type" value="Genomic_DNA"/>
</dbReference>
<dbReference type="OMA" id="ECVTRAQ"/>
<accession>A0AA38F357</accession>
<dbReference type="PROSITE" id="PS50005">
    <property type="entry name" value="TPR"/>
    <property type="match status" value="4"/>
</dbReference>
<dbReference type="Proteomes" id="UP000824469">
    <property type="component" value="Unassembled WGS sequence"/>
</dbReference>
<keyword evidence="5" id="KW-1185">Reference proteome</keyword>
<dbReference type="Gene3D" id="1.25.40.10">
    <property type="entry name" value="Tetratricopeptide repeat domain"/>
    <property type="match status" value="7"/>
</dbReference>
<organism evidence="4 5">
    <name type="scientific">Taxus chinensis</name>
    <name type="common">Chinese yew</name>
    <name type="synonym">Taxus wallichiana var. chinensis</name>
    <dbReference type="NCBI Taxonomy" id="29808"/>
    <lineage>
        <taxon>Eukaryota</taxon>
        <taxon>Viridiplantae</taxon>
        <taxon>Streptophyta</taxon>
        <taxon>Embryophyta</taxon>
        <taxon>Tracheophyta</taxon>
        <taxon>Spermatophyta</taxon>
        <taxon>Pinopsida</taxon>
        <taxon>Pinidae</taxon>
        <taxon>Conifers II</taxon>
        <taxon>Cupressales</taxon>
        <taxon>Taxaceae</taxon>
        <taxon>Taxus</taxon>
    </lineage>
</organism>
<proteinExistence type="predicted"/>
<dbReference type="SUPFAM" id="SSF48452">
    <property type="entry name" value="TPR-like"/>
    <property type="match status" value="5"/>
</dbReference>
<feature type="repeat" description="TPR" evidence="3">
    <location>
        <begin position="1035"/>
        <end position="1068"/>
    </location>
</feature>
<evidence type="ECO:0008006" key="6">
    <source>
        <dbReference type="Google" id="ProtNLM"/>
    </source>
</evidence>
<protein>
    <recommendedName>
        <fullName evidence="6">Superkiller protein 3</fullName>
    </recommendedName>
</protein>
<dbReference type="AlphaFoldDB" id="A0AA38F357"/>
<dbReference type="GO" id="GO:0055087">
    <property type="term" value="C:Ski complex"/>
    <property type="evidence" value="ECO:0007669"/>
    <property type="project" value="InterPro"/>
</dbReference>
<reference evidence="4 5" key="1">
    <citation type="journal article" date="2021" name="Nat. Plants">
        <title>The Taxus genome provides insights into paclitaxel biosynthesis.</title>
        <authorList>
            <person name="Xiong X."/>
            <person name="Gou J."/>
            <person name="Liao Q."/>
            <person name="Li Y."/>
            <person name="Zhou Q."/>
            <person name="Bi G."/>
            <person name="Li C."/>
            <person name="Du R."/>
            <person name="Wang X."/>
            <person name="Sun T."/>
            <person name="Guo L."/>
            <person name="Liang H."/>
            <person name="Lu P."/>
            <person name="Wu Y."/>
            <person name="Zhang Z."/>
            <person name="Ro D.K."/>
            <person name="Shang Y."/>
            <person name="Huang S."/>
            <person name="Yan J."/>
        </authorList>
    </citation>
    <scope>NUCLEOTIDE SEQUENCE [LARGE SCALE GENOMIC DNA]</scope>
    <source>
        <strain evidence="4">Ta-2019</strain>
    </source>
</reference>
<keyword evidence="1" id="KW-0677">Repeat</keyword>
<evidence type="ECO:0000256" key="1">
    <source>
        <dbReference type="ARBA" id="ARBA00022737"/>
    </source>
</evidence>
<dbReference type="SMART" id="SM00028">
    <property type="entry name" value="TPR"/>
    <property type="match status" value="12"/>
</dbReference>
<comment type="caution">
    <text evidence="4">The sequence shown here is derived from an EMBL/GenBank/DDBJ whole genome shotgun (WGS) entry which is preliminary data.</text>
</comment>
<dbReference type="InterPro" id="IPR039226">
    <property type="entry name" value="Ski3/TTC37"/>
</dbReference>
<sequence length="1211" mass="134544">MDAPKKSSSVLKLAVEALSKGNHEEAVTLCKQLLKQPGGQSNYDALVVLGKALFASGQYDLAETPYRRATKLNPNSLRAWQGLAELYEASGKFDNVVEACEVIIEIAKTTDDKLRLTDYLCRLGRAYGKSLDYEKASQTWSTLLGTVSISETQRFEALCGLADCQTVRMEKLRLEPNGNLSQEDPAYSLAEIDLSKPVPLLASIAPEDTQHFCNKVDSFEALLTEIISISPQTHKYQDLFLKLLLGCMQKAQSLGGQRYKKAQLQVLQHSVAMLSYFFSDMALKLALTMCEEDNADQIFGAMGMEKLDDREGRLLWLGKLVAHVYPQHGGSFVAVAYAMHCRSGYSLERIKSICEKALQQDVYYVTGWHVLAEIWSLQKSFNDVQECVTRAQEAISYFRQTYGFSLKVAELRLQLVLANAHLSLRSYDKSNISFNIIAESADELADAEALRVKYAAIEFGAYKVNCEKALQQDVYYVTGWHVLAEIWSLQKSFNDVQECVTRAQEAISYFRQTYGFSLKVAELRLQLVLANAHLSLRSYDKSNISFNIIAESADELADAEALRVKYAAIEGQIKISLAKECFEEARCKLEKLLVLDPSNHWALAELGWLVFERGNLDDGLTLLAEAVNRNPDIAIYHHRLGLLYWKASEDSAFYKEKAVEQFIVAVKLNPSDRDAFRFLGCYYSQSTKDMNRAVRCYQKCVTLNPEDSEAGEALCDILDSAKRETLEAAICHEASQSSPQAFWAWRRMGYTQVNQRKWSDAVGSLQHAIRGYPACADLWEALGLAYQRLGMLTAAVKAYARAIALEGNSRVFSLIESGNIFSLLGSYKKAIDHFRFAIESAPQNLAAQYGLASALLGMSKECIALGAFGWASDLTKEASETAIASSLLFGNVAAVWKLLGDIQVAYAQCLPWEMEGGSFQNESEAFKDSVCSWKKQRLHAAVSAKHAYECALHLSPWQANLYKDIAISVELIHRFDQKEILDQNPWSLQESMALGGLILEGDNAEFWITMGCISKHKAIQQHAFIRALQVDGSHALAWAQLGKLYLGEGQKELAAQAFDGARCADPSLPLSWAGMSFHDHHAGVKILLEAFANCLYAVQLMPVAEFQLGLAKLAASTGHLQSSKVLAAIEQAVQRAPHLPESHNLSGLVWESRRNFQRAIVGYKHARYALEHFDGSPPSCHYAASLNLARVLCQAGQAKDAVDECEGLAKA</sequence>
<evidence type="ECO:0000256" key="3">
    <source>
        <dbReference type="PROSITE-ProRule" id="PRU00339"/>
    </source>
</evidence>
<dbReference type="Pfam" id="PF13428">
    <property type="entry name" value="TPR_14"/>
    <property type="match status" value="1"/>
</dbReference>
<name>A0AA38F357_TAXCH</name>
<dbReference type="PANTHER" id="PTHR15704">
    <property type="entry name" value="SUPERKILLER 3 PROTEIN-RELATED"/>
    <property type="match status" value="1"/>
</dbReference>
<gene>
    <name evidence="4" type="ORF">KI387_032020</name>
</gene>
<keyword evidence="2 3" id="KW-0802">TPR repeat</keyword>
<evidence type="ECO:0000256" key="2">
    <source>
        <dbReference type="ARBA" id="ARBA00022803"/>
    </source>
</evidence>
<evidence type="ECO:0000313" key="5">
    <source>
        <dbReference type="Proteomes" id="UP000824469"/>
    </source>
</evidence>
<dbReference type="PANTHER" id="PTHR15704:SF7">
    <property type="entry name" value="SUPERKILLER COMPLEX PROTEIN 3"/>
    <property type="match status" value="1"/>
</dbReference>
<feature type="repeat" description="TPR" evidence="3">
    <location>
        <begin position="811"/>
        <end position="844"/>
    </location>
</feature>
<dbReference type="GO" id="GO:0006401">
    <property type="term" value="P:RNA catabolic process"/>
    <property type="evidence" value="ECO:0007669"/>
    <property type="project" value="InterPro"/>
</dbReference>
<dbReference type="InterPro" id="IPR019734">
    <property type="entry name" value="TPR_rpt"/>
</dbReference>
<dbReference type="Pfam" id="PF13432">
    <property type="entry name" value="TPR_16"/>
    <property type="match status" value="1"/>
</dbReference>
<evidence type="ECO:0000313" key="4">
    <source>
        <dbReference type="EMBL" id="KAH9287903.1"/>
    </source>
</evidence>
<feature type="non-terminal residue" evidence="4">
    <location>
        <position position="1"/>
    </location>
</feature>
<feature type="repeat" description="TPR" evidence="3">
    <location>
        <begin position="776"/>
        <end position="809"/>
    </location>
</feature>